<dbReference type="PANTHER" id="PTHR46501:SF10">
    <property type="entry name" value="CENTROSOMIN"/>
    <property type="match status" value="1"/>
</dbReference>
<evidence type="ECO:0000313" key="3">
    <source>
        <dbReference type="Proteomes" id="UP000001811"/>
    </source>
</evidence>
<protein>
    <recommendedName>
        <fullName evidence="4">Myomegalin-like</fullName>
    </recommendedName>
</protein>
<reference evidence="2" key="2">
    <citation type="submission" date="2025-08" db="UniProtKB">
        <authorList>
            <consortium name="Ensembl"/>
        </authorList>
    </citation>
    <scope>IDENTIFICATION</scope>
    <source>
        <strain evidence="2">Thorbecke</strain>
    </source>
</reference>
<evidence type="ECO:0008006" key="4">
    <source>
        <dbReference type="Google" id="ProtNLM"/>
    </source>
</evidence>
<dbReference type="GO" id="GO:0060090">
    <property type="term" value="F:molecular adaptor activity"/>
    <property type="evidence" value="ECO:0007669"/>
    <property type="project" value="TreeGrafter"/>
</dbReference>
<evidence type="ECO:0000256" key="1">
    <source>
        <dbReference type="SAM" id="MobiDB-lite"/>
    </source>
</evidence>
<dbReference type="Bgee" id="ENSOCUG00000022427">
    <property type="expression patterns" value="Expressed in testis and 7 other cell types or tissues"/>
</dbReference>
<dbReference type="Proteomes" id="UP000001811">
    <property type="component" value="Chromosome 13"/>
</dbReference>
<dbReference type="STRING" id="9986.ENSOCUP00000025885"/>
<feature type="compositionally biased region" description="Polar residues" evidence="1">
    <location>
        <begin position="191"/>
        <end position="205"/>
    </location>
</feature>
<feature type="compositionally biased region" description="Polar residues" evidence="1">
    <location>
        <begin position="235"/>
        <end position="255"/>
    </location>
</feature>
<feature type="compositionally biased region" description="Basic and acidic residues" evidence="1">
    <location>
        <begin position="16"/>
        <end position="31"/>
    </location>
</feature>
<feature type="region of interest" description="Disordered" evidence="1">
    <location>
        <begin position="1"/>
        <end position="40"/>
    </location>
</feature>
<dbReference type="GO" id="GO:0090063">
    <property type="term" value="P:positive regulation of microtubule nucleation"/>
    <property type="evidence" value="ECO:0007669"/>
    <property type="project" value="TreeGrafter"/>
</dbReference>
<proteinExistence type="predicted"/>
<evidence type="ECO:0000313" key="2">
    <source>
        <dbReference type="Ensembl" id="ENSOCUP00000025885.2"/>
    </source>
</evidence>
<dbReference type="eggNOG" id="ENOG502QPV2">
    <property type="taxonomic scope" value="Eukaryota"/>
</dbReference>
<dbReference type="InParanoid" id="G1U8W7"/>
<reference evidence="2" key="3">
    <citation type="submission" date="2025-09" db="UniProtKB">
        <authorList>
            <consortium name="Ensembl"/>
        </authorList>
    </citation>
    <scope>IDENTIFICATION</scope>
    <source>
        <strain evidence="2">Thorbecke</strain>
    </source>
</reference>
<dbReference type="Ensembl" id="ENSOCUT00000028984.3">
    <property type="protein sequence ID" value="ENSOCUP00000025885.2"/>
    <property type="gene ID" value="ENSOCUG00000022427.3"/>
</dbReference>
<dbReference type="GO" id="GO:0005794">
    <property type="term" value="C:Golgi apparatus"/>
    <property type="evidence" value="ECO:0007669"/>
    <property type="project" value="TreeGrafter"/>
</dbReference>
<accession>G1U8W7</accession>
<dbReference type="InterPro" id="IPR052593">
    <property type="entry name" value="MT-associated_AKAP9-binding"/>
</dbReference>
<feature type="compositionally biased region" description="Polar residues" evidence="1">
    <location>
        <begin position="152"/>
        <end position="167"/>
    </location>
</feature>
<sequence>MSQVKAGMHQPSGKKGPAEKRAGEQTARPEEAGCSSMSHSGKFHTLAQNQMQELSHLQQKVRIGRVVSSLLLQHVKNTVKTFEELLSSKSIDRSTELYFQEQLSKGRRMAESIAEKFSTGMWTRVEEGFQALLSILREIQRKHEVLEVLETQQDARSQNQPQIHTSSPTPPPDEQRAHVSLAIPADSAVLLSNNSGGRSAQPSYLQSSTTQPSGTPGPGHHGCSSPGEEMRPQKMNASGDLSSFSSLYRPNSKPSGSDLLEKNLIEIHTLRQRLEESVCINDRLRERLGHVLSSTEQGKKCAHQDTPCKNLTSAISGSGPGV</sequence>
<dbReference type="PANTHER" id="PTHR46501">
    <property type="entry name" value="MYOMEGALIN"/>
    <property type="match status" value="1"/>
</dbReference>
<dbReference type="GO" id="GO:0005813">
    <property type="term" value="C:centrosome"/>
    <property type="evidence" value="ECO:0007669"/>
    <property type="project" value="TreeGrafter"/>
</dbReference>
<dbReference type="EMBL" id="AAGW02000628">
    <property type="status" value="NOT_ANNOTATED_CDS"/>
    <property type="molecule type" value="Genomic_DNA"/>
</dbReference>
<dbReference type="GO" id="GO:1903358">
    <property type="term" value="P:regulation of Golgi organization"/>
    <property type="evidence" value="ECO:0007669"/>
    <property type="project" value="TreeGrafter"/>
</dbReference>
<dbReference type="AlphaFoldDB" id="G1U8W7"/>
<reference evidence="2 3" key="1">
    <citation type="journal article" date="2011" name="Nature">
        <title>A high-resolution map of human evolutionary constraint using 29 mammals.</title>
        <authorList>
            <person name="Lindblad-Toh K."/>
            <person name="Garber M."/>
            <person name="Zuk O."/>
            <person name="Lin M.F."/>
            <person name="Parker B.J."/>
            <person name="Washietl S."/>
            <person name="Kheradpour P."/>
            <person name="Ernst J."/>
            <person name="Jordan G."/>
            <person name="Mauceli E."/>
            <person name="Ward L.D."/>
            <person name="Lowe C.B."/>
            <person name="Holloway A.K."/>
            <person name="Clamp M."/>
            <person name="Gnerre S."/>
            <person name="Alfoldi J."/>
            <person name="Beal K."/>
            <person name="Chang J."/>
            <person name="Clawson H."/>
            <person name="Cuff J."/>
            <person name="Di Palma F."/>
            <person name="Fitzgerald S."/>
            <person name="Flicek P."/>
            <person name="Guttman M."/>
            <person name="Hubisz M.J."/>
            <person name="Jaffe D.B."/>
            <person name="Jungreis I."/>
            <person name="Kent W.J."/>
            <person name="Kostka D."/>
            <person name="Lara M."/>
            <person name="Martins A.L."/>
            <person name="Massingham T."/>
            <person name="Moltke I."/>
            <person name="Raney B.J."/>
            <person name="Rasmussen M.D."/>
            <person name="Robinson J."/>
            <person name="Stark A."/>
            <person name="Vilella A.J."/>
            <person name="Wen J."/>
            <person name="Xie X."/>
            <person name="Zody M.C."/>
            <person name="Baldwin J."/>
            <person name="Bloom T."/>
            <person name="Chin C.W."/>
            <person name="Heiman D."/>
            <person name="Nicol R."/>
            <person name="Nusbaum C."/>
            <person name="Young S."/>
            <person name="Wilkinson J."/>
            <person name="Worley K.C."/>
            <person name="Kovar C.L."/>
            <person name="Muzny D.M."/>
            <person name="Gibbs R.A."/>
            <person name="Cree A."/>
            <person name="Dihn H.H."/>
            <person name="Fowler G."/>
            <person name="Jhangiani S."/>
            <person name="Joshi V."/>
            <person name="Lee S."/>
            <person name="Lewis L.R."/>
            <person name="Nazareth L.V."/>
            <person name="Okwuonu G."/>
            <person name="Santibanez J."/>
            <person name="Warren W.C."/>
            <person name="Mardis E.R."/>
            <person name="Weinstock G.M."/>
            <person name="Wilson R.K."/>
            <person name="Delehaunty K."/>
            <person name="Dooling D."/>
            <person name="Fronik C."/>
            <person name="Fulton L."/>
            <person name="Fulton B."/>
            <person name="Graves T."/>
            <person name="Minx P."/>
            <person name="Sodergren E."/>
            <person name="Birney E."/>
            <person name="Margulies E.H."/>
            <person name="Herrero J."/>
            <person name="Green E.D."/>
            <person name="Haussler D."/>
            <person name="Siepel A."/>
            <person name="Goldman N."/>
            <person name="Pollard K.S."/>
            <person name="Pedersen J.S."/>
            <person name="Lander E.S."/>
            <person name="Kellis M."/>
        </authorList>
    </citation>
    <scope>NUCLEOTIDE SEQUENCE [LARGE SCALE GENOMIC DNA]</scope>
    <source>
        <strain evidence="2 3">Thorbecke inbred</strain>
    </source>
</reference>
<dbReference type="GO" id="GO:0007098">
    <property type="term" value="P:centrosome cycle"/>
    <property type="evidence" value="ECO:0007669"/>
    <property type="project" value="TreeGrafter"/>
</dbReference>
<dbReference type="GeneTree" id="ENSGT00950000183190"/>
<organism evidence="2 3">
    <name type="scientific">Oryctolagus cuniculus</name>
    <name type="common">Rabbit</name>
    <dbReference type="NCBI Taxonomy" id="9986"/>
    <lineage>
        <taxon>Eukaryota</taxon>
        <taxon>Metazoa</taxon>
        <taxon>Chordata</taxon>
        <taxon>Craniata</taxon>
        <taxon>Vertebrata</taxon>
        <taxon>Euteleostomi</taxon>
        <taxon>Mammalia</taxon>
        <taxon>Eutheria</taxon>
        <taxon>Euarchontoglires</taxon>
        <taxon>Glires</taxon>
        <taxon>Lagomorpha</taxon>
        <taxon>Leporidae</taxon>
        <taxon>Oryctolagus</taxon>
    </lineage>
</organism>
<name>G1U8W7_RABIT</name>
<dbReference type="HOGENOM" id="CLU_813697_0_0_1"/>
<keyword evidence="3" id="KW-1185">Reference proteome</keyword>
<feature type="region of interest" description="Disordered" evidence="1">
    <location>
        <begin position="152"/>
        <end position="176"/>
    </location>
</feature>
<feature type="region of interest" description="Disordered" evidence="1">
    <location>
        <begin position="191"/>
        <end position="258"/>
    </location>
</feature>